<dbReference type="Pfam" id="PF08264">
    <property type="entry name" value="Anticodon_1"/>
    <property type="match status" value="1"/>
</dbReference>
<dbReference type="Gene3D" id="3.40.50.1240">
    <property type="entry name" value="Phosphoglycerate mutase-like"/>
    <property type="match status" value="1"/>
</dbReference>
<keyword evidence="7 15" id="KW-0479">Metal-binding</keyword>
<dbReference type="SUPFAM" id="SSF52374">
    <property type="entry name" value="Nucleotidylyl transferase"/>
    <property type="match status" value="1"/>
</dbReference>
<evidence type="ECO:0000313" key="21">
    <source>
        <dbReference type="Proteomes" id="UP000176633"/>
    </source>
</evidence>
<comment type="caution">
    <text evidence="20">The sequence shown here is derived from an EMBL/GenBank/DDBJ whole genome shotgun (WGS) entry which is preliminary data.</text>
</comment>
<evidence type="ECO:0000259" key="19">
    <source>
        <dbReference type="Pfam" id="PF08264"/>
    </source>
</evidence>
<keyword evidence="9 15" id="KW-0862">Zinc</keyword>
<keyword evidence="6 15" id="KW-0436">Ligase</keyword>
<evidence type="ECO:0000256" key="17">
    <source>
        <dbReference type="PIRSR" id="PIRSR613078-2"/>
    </source>
</evidence>
<dbReference type="GO" id="GO:0004822">
    <property type="term" value="F:isoleucine-tRNA ligase activity"/>
    <property type="evidence" value="ECO:0007669"/>
    <property type="project" value="UniProtKB-UniRule"/>
</dbReference>
<feature type="active site" description="Tele-phosphohistidine intermediate" evidence="16">
    <location>
        <position position="501"/>
    </location>
</feature>
<evidence type="ECO:0000313" key="20">
    <source>
        <dbReference type="EMBL" id="OGG43360.1"/>
    </source>
</evidence>
<dbReference type="Gene3D" id="1.10.730.10">
    <property type="entry name" value="Isoleucyl-tRNA Synthetase, Domain 1"/>
    <property type="match status" value="1"/>
</dbReference>
<evidence type="ECO:0000256" key="10">
    <source>
        <dbReference type="ARBA" id="ARBA00022840"/>
    </source>
</evidence>
<gene>
    <name evidence="15" type="primary">ileS</name>
    <name evidence="20" type="ORF">A3G50_02685</name>
</gene>
<dbReference type="AlphaFoldDB" id="A0A1F6C2G3"/>
<dbReference type="STRING" id="1798473.A3G50_02685"/>
<comment type="similarity">
    <text evidence="3 15">Belongs to the class-I aminoacyl-tRNA synthetase family. IleS type 2 subfamily.</text>
</comment>
<sequence length="1159" mass="134175">MFKEAKNLKIPEIEEKILKFWQDNKIFEKSKSSKLKAKSFSFYDGPPFANGLPHYGHILATVIKDTVTRFWTMKGFRVERRAGWDTHGLPVETEIEKQLNLKGKKDIEKFGIEKFNAACRDSVFRYKKEWEKTFERVGRWADYSNAYATLDNSYTESVWWVFKKLWEEGLVYKDFRVAPYCPRCGTPLSNFEVNQGYREAEDPSVFIKFQVKGEKNTYFLVWTTTPWTLTANVAVAVNPELTYTKYRVNGDYLWTRDQLPSMADKEIKAVEKISGKKLVGFEYKPLYKIQGSESKIQGYYRVLPADFVSNKEGTGLVHIAPAFGEEDHKLIKNTFLQGGTKSKKFEFPFTVDEEGKMNKGVIGEGLSVKKADKVILEDLEKRNLLYKKETIKHQYPFCWRCDSPLLYYPLNAWYVAVAKIKNKLIKNNKKIHWTPEHVKEGRFGKWLAEARDWAVSRNRFWGAALPVWQCQPCQKNIAIGSLRELARSAVATGNRYFLLRHGEARSNRDKILSCWPEKEKIKLTAKGEKQAKKAAEILKKKNIQLIFASDLARTKETAEIVSEKIKIPVNLDERLREYNVGVFNGEPMDKFSDFIGEPINKFSRTPENGENLNDIRKRMMSFVLEIEKKYKNKNILIVGHGDPLWVLEGAVQGLNENEIMKIADRYIKVGEPREIKFLNLPYSEDGRLDLHRPYIDKVELKCPQCGGQAKRIAEVFDCWFESGAMPYAQRHYPFENKQLVEKTFPADFIAEGLDQTRGWFYTLHVLAAALTVENLGLGKNQPAFKNVVVNGLVLDTFGNKLSKKLRNYTEPEIIINKYGADALRYFLLSSTPIGEDYQFSDKGVEEIFRKVVDKFRNVFNFYELYASGVGHRASNAKRRASNILDQWILARLNEVVEKMTDKMENYELTEAARILMDFIDDLSNWYVRRSRKRLSALPILNYVILETCKLMAPFAPFISEAVYKSVKRQKSDIKSVHLEDWPKANSKLKTQNSKLLEEMAEIRRMASLGLAKRLEAGIKVRQPLSELKIKNPELRNKTELLAVLKEEVNVKEIIFDSEIKEEIELDTEITPELKMEGVLRDLTRLIQGLRQDAGYQPKDKIIFMAEGPEELSAILTKNENFIKNEINAREIDLKHSDKFDAELKTKINDWPIWLGVRKI</sequence>
<evidence type="ECO:0000256" key="8">
    <source>
        <dbReference type="ARBA" id="ARBA00022741"/>
    </source>
</evidence>
<feature type="domain" description="Aminoacyl-tRNA synthetase class Ia" evidence="18">
    <location>
        <begin position="692"/>
        <end position="839"/>
    </location>
</feature>
<keyword evidence="11 15" id="KW-0648">Protein biosynthesis</keyword>
<protein>
    <recommendedName>
        <fullName evidence="15">Isoleucine--tRNA ligase</fullName>
        <ecNumber evidence="15">6.1.1.5</ecNumber>
    </recommendedName>
    <alternativeName>
        <fullName evidence="15">Isoleucyl-tRNA synthetase</fullName>
        <shortName evidence="15">IleRS</shortName>
    </alternativeName>
</protein>
<dbReference type="GO" id="GO:0008270">
    <property type="term" value="F:zinc ion binding"/>
    <property type="evidence" value="ECO:0007669"/>
    <property type="project" value="UniProtKB-UniRule"/>
</dbReference>
<dbReference type="Pfam" id="PF00300">
    <property type="entry name" value="His_Phos_1"/>
    <property type="match status" value="1"/>
</dbReference>
<dbReference type="SMART" id="SM00855">
    <property type="entry name" value="PGAM"/>
    <property type="match status" value="1"/>
</dbReference>
<keyword evidence="8 15" id="KW-0547">Nucleotide-binding</keyword>
<dbReference type="SUPFAM" id="SSF53254">
    <property type="entry name" value="Phosphoglycerate mutase-like"/>
    <property type="match status" value="1"/>
</dbReference>
<dbReference type="InterPro" id="IPR002301">
    <property type="entry name" value="Ile-tRNA-ligase"/>
</dbReference>
<feature type="domain" description="Methionyl/Valyl/Leucyl/Isoleucyl-tRNA synthetase anticodon-binding" evidence="19">
    <location>
        <begin position="885"/>
        <end position="1025"/>
    </location>
</feature>
<evidence type="ECO:0000256" key="9">
    <source>
        <dbReference type="ARBA" id="ARBA00022833"/>
    </source>
</evidence>
<evidence type="ECO:0000256" key="2">
    <source>
        <dbReference type="ARBA" id="ARBA00004496"/>
    </source>
</evidence>
<evidence type="ECO:0000256" key="13">
    <source>
        <dbReference type="ARBA" id="ARBA00025217"/>
    </source>
</evidence>
<dbReference type="Pfam" id="PF19302">
    <property type="entry name" value="DUF5915"/>
    <property type="match status" value="1"/>
</dbReference>
<dbReference type="Gene3D" id="3.90.740.10">
    <property type="entry name" value="Valyl/Leucyl/Isoleucyl-tRNA synthetase, editing domain"/>
    <property type="match status" value="1"/>
</dbReference>
<comment type="cofactor">
    <cofactor evidence="1 15">
        <name>Zn(2+)</name>
        <dbReference type="ChEBI" id="CHEBI:29105"/>
    </cofactor>
</comment>
<dbReference type="InterPro" id="IPR033709">
    <property type="entry name" value="Anticodon_Ile_ABEc"/>
</dbReference>
<evidence type="ECO:0000256" key="3">
    <source>
        <dbReference type="ARBA" id="ARBA00007078"/>
    </source>
</evidence>
<dbReference type="FunFam" id="3.40.50.620:FF:000063">
    <property type="entry name" value="Isoleucine--tRNA ligase"/>
    <property type="match status" value="1"/>
</dbReference>
<comment type="function">
    <text evidence="13 15">Catalyzes the attachment of isoleucine to tRNA(Ile). As IleRS can inadvertently accommodate and process structurally similar amino acids such as valine, to avoid such errors it has two additional distinct tRNA(Ile)-dependent editing activities. One activity is designated as 'pretransfer' editing and involves the hydrolysis of activated Val-AMP. The other activity is designated 'posttransfer' editing and involves deacylation of mischarged Val-tRNA(Ile).</text>
</comment>
<evidence type="ECO:0000259" key="18">
    <source>
        <dbReference type="Pfam" id="PF00133"/>
    </source>
</evidence>
<evidence type="ECO:0000256" key="11">
    <source>
        <dbReference type="ARBA" id="ARBA00022917"/>
    </source>
</evidence>
<name>A0A1F6C2G3_9BACT</name>
<comment type="catalytic activity">
    <reaction evidence="14 15">
        <text>tRNA(Ile) + L-isoleucine + ATP = L-isoleucyl-tRNA(Ile) + AMP + diphosphate</text>
        <dbReference type="Rhea" id="RHEA:11060"/>
        <dbReference type="Rhea" id="RHEA-COMP:9666"/>
        <dbReference type="Rhea" id="RHEA-COMP:9695"/>
        <dbReference type="ChEBI" id="CHEBI:30616"/>
        <dbReference type="ChEBI" id="CHEBI:33019"/>
        <dbReference type="ChEBI" id="CHEBI:58045"/>
        <dbReference type="ChEBI" id="CHEBI:78442"/>
        <dbReference type="ChEBI" id="CHEBI:78528"/>
        <dbReference type="ChEBI" id="CHEBI:456215"/>
        <dbReference type="EC" id="6.1.1.5"/>
    </reaction>
</comment>
<evidence type="ECO:0000256" key="6">
    <source>
        <dbReference type="ARBA" id="ARBA00022598"/>
    </source>
</evidence>
<feature type="domain" description="Aminoacyl-tRNA synthetase class Ia" evidence="18">
    <location>
        <begin position="16"/>
        <end position="488"/>
    </location>
</feature>
<comment type="domain">
    <text evidence="15">IleRS has two distinct active sites: one for aminoacylation and one for editing. The misactivated valine is translocated from the active site to the editing site, which sterically excludes the correctly activated isoleucine. The single editing site contains two valyl binding pockets, one specific for each substrate (Val-AMP or Val-tRNA(Ile)).</text>
</comment>
<reference evidence="20 21" key="1">
    <citation type="journal article" date="2016" name="Nat. Commun.">
        <title>Thousands of microbial genomes shed light on interconnected biogeochemical processes in an aquifer system.</title>
        <authorList>
            <person name="Anantharaman K."/>
            <person name="Brown C.T."/>
            <person name="Hug L.A."/>
            <person name="Sharon I."/>
            <person name="Castelle C.J."/>
            <person name="Probst A.J."/>
            <person name="Thomas B.C."/>
            <person name="Singh A."/>
            <person name="Wilkins M.J."/>
            <person name="Karaoz U."/>
            <person name="Brodie E.L."/>
            <person name="Williams K.H."/>
            <person name="Hubbard S.S."/>
            <person name="Banfield J.F."/>
        </authorList>
    </citation>
    <scope>NUCLEOTIDE SEQUENCE [LARGE SCALE GENOMIC DNA]</scope>
</reference>
<dbReference type="PROSITE" id="PS00175">
    <property type="entry name" value="PG_MUTASE"/>
    <property type="match status" value="1"/>
</dbReference>
<accession>A0A1F6C2G3</accession>
<feature type="binding site" evidence="17">
    <location>
        <position position="553"/>
    </location>
    <ligand>
        <name>substrate</name>
    </ligand>
</feature>
<evidence type="ECO:0000256" key="5">
    <source>
        <dbReference type="ARBA" id="ARBA00022490"/>
    </source>
</evidence>
<keyword evidence="10 15" id="KW-0067">ATP-binding</keyword>
<evidence type="ECO:0000256" key="4">
    <source>
        <dbReference type="ARBA" id="ARBA00011245"/>
    </source>
</evidence>
<keyword evidence="5 15" id="KW-0963">Cytoplasm</keyword>
<keyword evidence="12 15" id="KW-0030">Aminoacyl-tRNA synthetase</keyword>
<comment type="subcellular location">
    <subcellularLocation>
        <location evidence="2 15">Cytoplasm</location>
    </subcellularLocation>
</comment>
<dbReference type="Proteomes" id="UP000176633">
    <property type="component" value="Unassembled WGS sequence"/>
</dbReference>
<dbReference type="EC" id="6.1.1.5" evidence="15"/>
<dbReference type="InterPro" id="IPR001412">
    <property type="entry name" value="aa-tRNA-synth_I_CS"/>
</dbReference>
<dbReference type="HAMAP" id="MF_02003">
    <property type="entry name" value="Ile_tRNA_synth_type2"/>
    <property type="match status" value="1"/>
</dbReference>
<dbReference type="SUPFAM" id="SSF50677">
    <property type="entry name" value="ValRS/IleRS/LeuRS editing domain"/>
    <property type="match status" value="1"/>
</dbReference>
<dbReference type="Gene3D" id="3.40.50.620">
    <property type="entry name" value="HUPs"/>
    <property type="match status" value="2"/>
</dbReference>
<evidence type="ECO:0000256" key="16">
    <source>
        <dbReference type="PIRSR" id="PIRSR613078-1"/>
    </source>
</evidence>
<dbReference type="InterPro" id="IPR013155">
    <property type="entry name" value="M/V/L/I-tRNA-synth_anticd-bd"/>
</dbReference>
<evidence type="ECO:0000256" key="15">
    <source>
        <dbReference type="HAMAP-Rule" id="MF_02003"/>
    </source>
</evidence>
<dbReference type="InterPro" id="IPR009080">
    <property type="entry name" value="tRNAsynth_Ia_anticodon-bd"/>
</dbReference>
<dbReference type="EMBL" id="MFKM01000016">
    <property type="protein sequence ID" value="OGG43360.1"/>
    <property type="molecule type" value="Genomic_DNA"/>
</dbReference>
<feature type="binding site" evidence="15">
    <location>
        <position position="803"/>
    </location>
    <ligand>
        <name>ATP</name>
        <dbReference type="ChEBI" id="CHEBI:30616"/>
    </ligand>
</feature>
<dbReference type="InterPro" id="IPR009008">
    <property type="entry name" value="Val/Leu/Ile-tRNA-synth_edit"/>
</dbReference>
<dbReference type="InterPro" id="IPR013078">
    <property type="entry name" value="His_Pase_superF_clade-1"/>
</dbReference>
<dbReference type="InterPro" id="IPR023586">
    <property type="entry name" value="Ile-tRNA-ligase_type2"/>
</dbReference>
<organism evidence="20 21">
    <name type="scientific">Candidatus Jorgensenbacteria bacterium RIFCSPLOWO2_12_FULL_42_11</name>
    <dbReference type="NCBI Taxonomy" id="1798473"/>
    <lineage>
        <taxon>Bacteria</taxon>
        <taxon>Candidatus Joergenseniibacteriota</taxon>
    </lineage>
</organism>
<comment type="subunit">
    <text evidence="4 15">Monomer.</text>
</comment>
<feature type="binding site" evidence="17">
    <location>
        <begin position="500"/>
        <end position="507"/>
    </location>
    <ligand>
        <name>substrate</name>
    </ligand>
</feature>
<dbReference type="InterPro" id="IPR029033">
    <property type="entry name" value="His_PPase_superfam"/>
</dbReference>
<proteinExistence type="inferred from homology"/>
<dbReference type="InterPro" id="IPR002300">
    <property type="entry name" value="aa-tRNA-synth_Ia"/>
</dbReference>
<dbReference type="CDD" id="cd07961">
    <property type="entry name" value="Anticodon_Ia_Ile_ABEc"/>
    <property type="match status" value="1"/>
</dbReference>
<feature type="short sequence motif" description="'HIGH' region" evidence="15">
    <location>
        <begin position="47"/>
        <end position="57"/>
    </location>
</feature>
<dbReference type="Pfam" id="PF00133">
    <property type="entry name" value="tRNA-synt_1"/>
    <property type="match status" value="2"/>
</dbReference>
<feature type="short sequence motif" description="'KMSKS' region" evidence="15">
    <location>
        <begin position="800"/>
        <end position="804"/>
    </location>
</feature>
<dbReference type="GO" id="GO:0005737">
    <property type="term" value="C:cytoplasm"/>
    <property type="evidence" value="ECO:0007669"/>
    <property type="project" value="UniProtKB-SubCell"/>
</dbReference>
<dbReference type="SUPFAM" id="SSF47323">
    <property type="entry name" value="Anticodon-binding domain of a subclass of class I aminoacyl-tRNA synthetases"/>
    <property type="match status" value="1"/>
</dbReference>
<evidence type="ECO:0000256" key="7">
    <source>
        <dbReference type="ARBA" id="ARBA00022723"/>
    </source>
</evidence>
<dbReference type="GO" id="GO:0002161">
    <property type="term" value="F:aminoacyl-tRNA deacylase activity"/>
    <property type="evidence" value="ECO:0007669"/>
    <property type="project" value="InterPro"/>
</dbReference>
<dbReference type="InterPro" id="IPR014729">
    <property type="entry name" value="Rossmann-like_a/b/a_fold"/>
</dbReference>
<dbReference type="PROSITE" id="PS00178">
    <property type="entry name" value="AA_TRNA_LIGASE_I"/>
    <property type="match status" value="1"/>
</dbReference>
<evidence type="ECO:0000256" key="12">
    <source>
        <dbReference type="ARBA" id="ARBA00023146"/>
    </source>
</evidence>
<dbReference type="GO" id="GO:0005524">
    <property type="term" value="F:ATP binding"/>
    <property type="evidence" value="ECO:0007669"/>
    <property type="project" value="UniProtKB-UniRule"/>
</dbReference>
<dbReference type="CDD" id="cd07067">
    <property type="entry name" value="HP_PGM_like"/>
    <property type="match status" value="1"/>
</dbReference>
<evidence type="ECO:0000256" key="14">
    <source>
        <dbReference type="ARBA" id="ARBA00048359"/>
    </source>
</evidence>
<dbReference type="PANTHER" id="PTHR42780">
    <property type="entry name" value="SOLEUCYL-TRNA SYNTHETASE"/>
    <property type="match status" value="1"/>
</dbReference>
<dbReference type="GO" id="GO:0000049">
    <property type="term" value="F:tRNA binding"/>
    <property type="evidence" value="ECO:0007669"/>
    <property type="project" value="InterPro"/>
</dbReference>
<dbReference type="GO" id="GO:0006428">
    <property type="term" value="P:isoleucyl-tRNA aminoacylation"/>
    <property type="evidence" value="ECO:0007669"/>
    <property type="project" value="UniProtKB-UniRule"/>
</dbReference>
<dbReference type="InterPro" id="IPR001345">
    <property type="entry name" value="PG/BPGM_mutase_AS"/>
</dbReference>
<dbReference type="PRINTS" id="PR00984">
    <property type="entry name" value="TRNASYNTHILE"/>
</dbReference>
<evidence type="ECO:0000256" key="1">
    <source>
        <dbReference type="ARBA" id="ARBA00001947"/>
    </source>
</evidence>
<dbReference type="PANTHER" id="PTHR42780:SF1">
    <property type="entry name" value="ISOLEUCINE--TRNA LIGASE, CYTOPLASMIC"/>
    <property type="match status" value="1"/>
</dbReference>
<feature type="active site" description="Proton donor/acceptor" evidence="16">
    <location>
        <position position="577"/>
    </location>
</feature>